<organism evidence="2 3">
    <name type="scientific">Romanomermis culicivorax</name>
    <name type="common">Nematode worm</name>
    <dbReference type="NCBI Taxonomy" id="13658"/>
    <lineage>
        <taxon>Eukaryota</taxon>
        <taxon>Metazoa</taxon>
        <taxon>Ecdysozoa</taxon>
        <taxon>Nematoda</taxon>
        <taxon>Enoplea</taxon>
        <taxon>Dorylaimia</taxon>
        <taxon>Mermithida</taxon>
        <taxon>Mermithoidea</taxon>
        <taxon>Mermithidae</taxon>
        <taxon>Romanomermis</taxon>
    </lineage>
</organism>
<feature type="compositionally biased region" description="Low complexity" evidence="1">
    <location>
        <begin position="52"/>
        <end position="64"/>
    </location>
</feature>
<sequence length="76" mass="8835">MKYSKAIHVRSNDIADDPMYNSNEILDDIPVTLQKRLMREVFYPGFLASGRKLSSSNGGRSNNGQHYQPYRFRIRL</sequence>
<name>A0A915KYE1_ROMCU</name>
<dbReference type="Proteomes" id="UP000887565">
    <property type="component" value="Unplaced"/>
</dbReference>
<dbReference type="WBParaSite" id="nRc.2.0.1.t43205-RA">
    <property type="protein sequence ID" value="nRc.2.0.1.t43205-RA"/>
    <property type="gene ID" value="nRc.2.0.1.g43205"/>
</dbReference>
<evidence type="ECO:0000313" key="3">
    <source>
        <dbReference type="WBParaSite" id="nRc.2.0.1.t43205-RA"/>
    </source>
</evidence>
<reference evidence="3" key="1">
    <citation type="submission" date="2022-11" db="UniProtKB">
        <authorList>
            <consortium name="WormBaseParasite"/>
        </authorList>
    </citation>
    <scope>IDENTIFICATION</scope>
</reference>
<feature type="region of interest" description="Disordered" evidence="1">
    <location>
        <begin position="52"/>
        <end position="76"/>
    </location>
</feature>
<protein>
    <submittedName>
        <fullName evidence="3">Uncharacterized protein</fullName>
    </submittedName>
</protein>
<proteinExistence type="predicted"/>
<evidence type="ECO:0000256" key="1">
    <source>
        <dbReference type="SAM" id="MobiDB-lite"/>
    </source>
</evidence>
<dbReference type="AlphaFoldDB" id="A0A915KYE1"/>
<evidence type="ECO:0000313" key="2">
    <source>
        <dbReference type="Proteomes" id="UP000887565"/>
    </source>
</evidence>
<accession>A0A915KYE1</accession>
<keyword evidence="2" id="KW-1185">Reference proteome</keyword>